<feature type="region of interest" description="Disordered" evidence="1">
    <location>
        <begin position="16"/>
        <end position="41"/>
    </location>
</feature>
<evidence type="ECO:0000313" key="2">
    <source>
        <dbReference type="EMBL" id="KAG7821785.1"/>
    </source>
</evidence>
<dbReference type="EMBL" id="JAHLUX010000001">
    <property type="protein sequence ID" value="KAG7821785.1"/>
    <property type="molecule type" value="Genomic_DNA"/>
</dbReference>
<dbReference type="Proteomes" id="UP001196530">
    <property type="component" value="Unassembled WGS sequence"/>
</dbReference>
<dbReference type="Proteomes" id="UP001197328">
    <property type="component" value="Unassembled WGS sequence"/>
</dbReference>
<evidence type="ECO:0000313" key="4">
    <source>
        <dbReference type="Proteomes" id="UP001196530"/>
    </source>
</evidence>
<gene>
    <name evidence="2" type="ORF">KL928_000260</name>
    <name evidence="3" type="ORF">KL940_001173</name>
</gene>
<organism evidence="2 4">
    <name type="scientific">Pichia angusta</name>
    <name type="common">Yeast</name>
    <name type="synonym">Hansenula polymorpha</name>
    <dbReference type="NCBI Taxonomy" id="870730"/>
    <lineage>
        <taxon>Eukaryota</taxon>
        <taxon>Fungi</taxon>
        <taxon>Dikarya</taxon>
        <taxon>Ascomycota</taxon>
        <taxon>Saccharomycotina</taxon>
        <taxon>Pichiomycetes</taxon>
        <taxon>Pichiales</taxon>
        <taxon>Pichiaceae</taxon>
        <taxon>Ogataea</taxon>
    </lineage>
</organism>
<reference evidence="2 5" key="1">
    <citation type="journal article" date="2021" name="G3 (Bethesda)">
        <title>Genomic diversity, chromosomal rearrangements, and interspecies hybridization in the ogataea polymorpha species complex.</title>
        <authorList>
            <person name="Hanson S.J."/>
            <person name="Cinneide E.O."/>
            <person name="Salzberg L.I."/>
            <person name="Wolfe K.H."/>
            <person name="McGowan J."/>
            <person name="Fitzpatrick D.A."/>
            <person name="Matlin K."/>
        </authorList>
    </citation>
    <scope>NUCLEOTIDE SEQUENCE</scope>
    <source>
        <strain evidence="3">51-138</strain>
        <strain evidence="2">61-244</strain>
    </source>
</reference>
<proteinExistence type="predicted"/>
<comment type="caution">
    <text evidence="2">The sequence shown here is derived from an EMBL/GenBank/DDBJ whole genome shotgun (WGS) entry which is preliminary data.</text>
</comment>
<dbReference type="RefSeq" id="XP_043062155.1">
    <property type="nucleotide sequence ID" value="XM_043203094.1"/>
</dbReference>
<sequence length="373" mass="42511">MNPESSDSLHISIEGEILFPHGSPQNQSTKKIKTNDELNQKHRSRRAFSFSKFIGSTLDDKNEDKKEFQYTTNEQTCDQAPAIQSHFKWIQPLLNFRTLFKTRKKAVSLPEKERTVLISEHDSQKEAMFSCYNAFKNTEIQTTLDSLKESIDSDLLQKSTIRLIHYKHQDGVSKPLKPLNKPWIDCNNKENRQLMIKAESDKNLGKNVNKMSENSQAANVLASKQIRADKGDRGLMPDPLNTESISRSFYEQKVYMAGDDTSANCAPGIYLNSEISRLFNSLRAKADHEKSRFYVATNAKSHTFPDFELASQISINEISERSLSEEDSTNGPLSSFIEDPAKEISERCDHKQSRSHSSLANYYGKSILYCQAY</sequence>
<protein>
    <submittedName>
        <fullName evidence="2">Uncharacterized protein</fullName>
    </submittedName>
</protein>
<evidence type="ECO:0000313" key="3">
    <source>
        <dbReference type="EMBL" id="KAG7852291.1"/>
    </source>
</evidence>
<dbReference type="GeneID" id="66124311"/>
<accession>A0AAN6DJ80</accession>
<dbReference type="EMBL" id="JAHLVD010000002">
    <property type="protein sequence ID" value="KAG7852291.1"/>
    <property type="molecule type" value="Genomic_DNA"/>
</dbReference>
<evidence type="ECO:0000256" key="1">
    <source>
        <dbReference type="SAM" id="MobiDB-lite"/>
    </source>
</evidence>
<keyword evidence="5" id="KW-1185">Reference proteome</keyword>
<dbReference type="AlphaFoldDB" id="A0AAN6DJ80"/>
<name>A0AAN6DJ80_PICAN</name>
<evidence type="ECO:0000313" key="5">
    <source>
        <dbReference type="Proteomes" id="UP001197328"/>
    </source>
</evidence>